<evidence type="ECO:0000313" key="3">
    <source>
        <dbReference type="EMBL" id="KAH8493548.1"/>
    </source>
</evidence>
<feature type="compositionally biased region" description="Basic and acidic residues" evidence="1">
    <location>
        <begin position="102"/>
        <end position="111"/>
    </location>
</feature>
<gene>
    <name evidence="2" type="ORF">H0E87_020322</name>
    <name evidence="3" type="ORF">H0E87_020345</name>
</gene>
<feature type="compositionally biased region" description="Polar residues" evidence="1">
    <location>
        <begin position="92"/>
        <end position="101"/>
    </location>
</feature>
<feature type="region of interest" description="Disordered" evidence="1">
    <location>
        <begin position="92"/>
        <end position="111"/>
    </location>
</feature>
<comment type="caution">
    <text evidence="3">The sequence shown here is derived from an EMBL/GenBank/DDBJ whole genome shotgun (WGS) entry which is preliminary data.</text>
</comment>
<sequence>MALDRTTLSHEELTASTSPSLILFSSNGYGTRENVCAALTVEFVDTGQLLLLFLLVGSKNVNAALTVEFLDPGQLLLPFFLVDPISFKKWSSWSQPTTRTDGISDGKGKGD</sequence>
<organism evidence="3 4">
    <name type="scientific">Populus deltoides</name>
    <name type="common">Eastern poplar</name>
    <name type="synonym">Eastern cottonwood</name>
    <dbReference type="NCBI Taxonomy" id="3696"/>
    <lineage>
        <taxon>Eukaryota</taxon>
        <taxon>Viridiplantae</taxon>
        <taxon>Streptophyta</taxon>
        <taxon>Embryophyta</taxon>
        <taxon>Tracheophyta</taxon>
        <taxon>Spermatophyta</taxon>
        <taxon>Magnoliopsida</taxon>
        <taxon>eudicotyledons</taxon>
        <taxon>Gunneridae</taxon>
        <taxon>Pentapetalae</taxon>
        <taxon>rosids</taxon>
        <taxon>fabids</taxon>
        <taxon>Malpighiales</taxon>
        <taxon>Salicaceae</taxon>
        <taxon>Saliceae</taxon>
        <taxon>Populus</taxon>
    </lineage>
</organism>
<dbReference type="EMBL" id="JACEGQ020000011">
    <property type="protein sequence ID" value="KAH8493521.1"/>
    <property type="molecule type" value="Genomic_DNA"/>
</dbReference>
<keyword evidence="4" id="KW-1185">Reference proteome</keyword>
<evidence type="ECO:0000313" key="2">
    <source>
        <dbReference type="EMBL" id="KAH8493521.1"/>
    </source>
</evidence>
<proteinExistence type="predicted"/>
<accession>A0A8T2XK96</accession>
<name>A0A8T2XK96_POPDE</name>
<dbReference type="EMBL" id="JACEGQ020000011">
    <property type="protein sequence ID" value="KAH8493548.1"/>
    <property type="molecule type" value="Genomic_DNA"/>
</dbReference>
<evidence type="ECO:0000256" key="1">
    <source>
        <dbReference type="SAM" id="MobiDB-lite"/>
    </source>
</evidence>
<evidence type="ECO:0000313" key="4">
    <source>
        <dbReference type="Proteomes" id="UP000807159"/>
    </source>
</evidence>
<protein>
    <submittedName>
        <fullName evidence="3">Uncharacterized protein</fullName>
    </submittedName>
</protein>
<dbReference type="Proteomes" id="UP000807159">
    <property type="component" value="Chromosome 11"/>
</dbReference>
<dbReference type="AlphaFoldDB" id="A0A8T2XK96"/>
<reference evidence="3" key="1">
    <citation type="journal article" date="2021" name="J. Hered.">
        <title>Genome Assembly of Salicaceae Populus deltoides (Eastern Cottonwood) I-69 Based on Nanopore Sequencing and Hi-C Technologies.</title>
        <authorList>
            <person name="Bai S."/>
            <person name="Wu H."/>
            <person name="Zhang J."/>
            <person name="Pan Z."/>
            <person name="Zhao W."/>
            <person name="Li Z."/>
            <person name="Tong C."/>
        </authorList>
    </citation>
    <scope>NUCLEOTIDE SEQUENCE</scope>
    <source>
        <tissue evidence="3">Leaf</tissue>
    </source>
</reference>